<proteinExistence type="predicted"/>
<dbReference type="Proteomes" id="UP001054945">
    <property type="component" value="Unassembled WGS sequence"/>
</dbReference>
<evidence type="ECO:0000313" key="2">
    <source>
        <dbReference type="EMBL" id="GIY72889.1"/>
    </source>
</evidence>
<keyword evidence="3" id="KW-1185">Reference proteome</keyword>
<sequence length="113" mass="12407">MSIFLGLLLDSLGDIIMYFALLSLISNTILLGLFSNSSKLSIRVCLFLEKITRSSAYAQNWLGLLKIGPLCKIGSIAKCKAKLNNVADRPSLCRTPLLNRKVSPGPDLDEKRP</sequence>
<name>A0AAV4VTE3_CAEEX</name>
<protein>
    <submittedName>
        <fullName evidence="2">Uncharacterized protein</fullName>
    </submittedName>
</protein>
<feature type="transmembrane region" description="Helical" evidence="1">
    <location>
        <begin position="15"/>
        <end position="34"/>
    </location>
</feature>
<keyword evidence="1" id="KW-0812">Transmembrane</keyword>
<accession>A0AAV4VTE3</accession>
<organism evidence="2 3">
    <name type="scientific">Caerostris extrusa</name>
    <name type="common">Bark spider</name>
    <name type="synonym">Caerostris bankana</name>
    <dbReference type="NCBI Taxonomy" id="172846"/>
    <lineage>
        <taxon>Eukaryota</taxon>
        <taxon>Metazoa</taxon>
        <taxon>Ecdysozoa</taxon>
        <taxon>Arthropoda</taxon>
        <taxon>Chelicerata</taxon>
        <taxon>Arachnida</taxon>
        <taxon>Araneae</taxon>
        <taxon>Araneomorphae</taxon>
        <taxon>Entelegynae</taxon>
        <taxon>Araneoidea</taxon>
        <taxon>Araneidae</taxon>
        <taxon>Caerostris</taxon>
    </lineage>
</organism>
<dbReference type="EMBL" id="BPLR01015005">
    <property type="protein sequence ID" value="GIY72889.1"/>
    <property type="molecule type" value="Genomic_DNA"/>
</dbReference>
<keyword evidence="1" id="KW-0472">Membrane</keyword>
<evidence type="ECO:0000313" key="3">
    <source>
        <dbReference type="Proteomes" id="UP001054945"/>
    </source>
</evidence>
<keyword evidence="1" id="KW-1133">Transmembrane helix</keyword>
<comment type="caution">
    <text evidence="2">The sequence shown here is derived from an EMBL/GenBank/DDBJ whole genome shotgun (WGS) entry which is preliminary data.</text>
</comment>
<dbReference type="AlphaFoldDB" id="A0AAV4VTE3"/>
<gene>
    <name evidence="2" type="ORF">CEXT_460751</name>
</gene>
<reference evidence="2 3" key="1">
    <citation type="submission" date="2021-06" db="EMBL/GenBank/DDBJ databases">
        <title>Caerostris extrusa draft genome.</title>
        <authorList>
            <person name="Kono N."/>
            <person name="Arakawa K."/>
        </authorList>
    </citation>
    <scope>NUCLEOTIDE SEQUENCE [LARGE SCALE GENOMIC DNA]</scope>
</reference>
<evidence type="ECO:0000256" key="1">
    <source>
        <dbReference type="SAM" id="Phobius"/>
    </source>
</evidence>